<dbReference type="EMBL" id="QGTW01000003">
    <property type="protein sequence ID" value="PWW30501.1"/>
    <property type="molecule type" value="Genomic_DNA"/>
</dbReference>
<evidence type="ECO:0000313" key="2">
    <source>
        <dbReference type="EMBL" id="PWW30501.1"/>
    </source>
</evidence>
<keyword evidence="1" id="KW-1133">Transmembrane helix</keyword>
<feature type="transmembrane region" description="Helical" evidence="1">
    <location>
        <begin position="39"/>
        <end position="66"/>
    </location>
</feature>
<accession>A0A2V3A191</accession>
<organism evidence="2 3">
    <name type="scientific">Cytobacillus oceanisediminis</name>
    <dbReference type="NCBI Taxonomy" id="665099"/>
    <lineage>
        <taxon>Bacteria</taxon>
        <taxon>Bacillati</taxon>
        <taxon>Bacillota</taxon>
        <taxon>Bacilli</taxon>
        <taxon>Bacillales</taxon>
        <taxon>Bacillaceae</taxon>
        <taxon>Cytobacillus</taxon>
    </lineage>
</organism>
<feature type="transmembrane region" description="Helical" evidence="1">
    <location>
        <begin position="102"/>
        <end position="124"/>
    </location>
</feature>
<proteinExistence type="predicted"/>
<keyword evidence="1" id="KW-0472">Membrane</keyword>
<dbReference type="Proteomes" id="UP000247150">
    <property type="component" value="Unassembled WGS sequence"/>
</dbReference>
<name>A0A2V3A191_9BACI</name>
<dbReference type="OrthoDB" id="2111373at2"/>
<dbReference type="RefSeq" id="WP_110064366.1">
    <property type="nucleotide sequence ID" value="NZ_QGTW01000003.1"/>
</dbReference>
<gene>
    <name evidence="2" type="ORF">DFO73_103391</name>
</gene>
<protein>
    <recommendedName>
        <fullName evidence="4">CNNM transmembrane domain-containing protein</fullName>
    </recommendedName>
</protein>
<sequence length="205" mass="22399">MRELLRNSIKWSFSIAVITFVLAALFSIISNSILNGVSWGTGLIVVGFIVLIGIFFDMIGIAATAADEVPFHSMASNKVFGARHSIRIVRNADRFASFCNDVIGDISGIISGAAAAIVIVQLTVSFQMNNSSLFEYASSVIITSIIAAVTVGGKAFGKSLAIRYSKDIIFQVGKILHFLEDKFHIVIIKDKKKTKLKQRTNKKRK</sequence>
<keyword evidence="1" id="KW-0812">Transmembrane</keyword>
<comment type="caution">
    <text evidence="2">The sequence shown here is derived from an EMBL/GenBank/DDBJ whole genome shotgun (WGS) entry which is preliminary data.</text>
</comment>
<evidence type="ECO:0000313" key="3">
    <source>
        <dbReference type="Proteomes" id="UP000247150"/>
    </source>
</evidence>
<evidence type="ECO:0008006" key="4">
    <source>
        <dbReference type="Google" id="ProtNLM"/>
    </source>
</evidence>
<dbReference type="AlphaFoldDB" id="A0A2V3A191"/>
<evidence type="ECO:0000256" key="1">
    <source>
        <dbReference type="SAM" id="Phobius"/>
    </source>
</evidence>
<feature type="transmembrane region" description="Helical" evidence="1">
    <location>
        <begin position="136"/>
        <end position="156"/>
    </location>
</feature>
<reference evidence="2 3" key="1">
    <citation type="submission" date="2018-05" db="EMBL/GenBank/DDBJ databases">
        <title>Freshwater and sediment microbial communities from various areas in North America, analyzing microbe dynamics in response to fracking.</title>
        <authorList>
            <person name="Lamendella R."/>
        </authorList>
    </citation>
    <scope>NUCLEOTIDE SEQUENCE [LARGE SCALE GENOMIC DNA]</scope>
    <source>
        <strain evidence="2 3">15_TX</strain>
    </source>
</reference>
<feature type="transmembrane region" description="Helical" evidence="1">
    <location>
        <begin position="12"/>
        <end position="33"/>
    </location>
</feature>